<dbReference type="AlphaFoldDB" id="A0AAD3DBN0"/>
<evidence type="ECO:0000313" key="3">
    <source>
        <dbReference type="Proteomes" id="UP001054902"/>
    </source>
</evidence>
<feature type="compositionally biased region" description="Polar residues" evidence="1">
    <location>
        <begin position="113"/>
        <end position="124"/>
    </location>
</feature>
<accession>A0AAD3DBN0</accession>
<protein>
    <submittedName>
        <fullName evidence="2">Uncharacterized protein</fullName>
    </submittedName>
</protein>
<gene>
    <name evidence="2" type="ORF">CTEN210_16471</name>
</gene>
<sequence>MNLSIMTSNSKAIPSNDAFFLLDPTPLFQTPVSKKRILPSSDPPAVRKVVRPTKLARRSNNTEVPLNMLLPLFDLKSSNETATTFSLKRRRSSEANELEQCFPSSDYYEVNGMKSSNAGDNSSGEYRKRKDATMPSPRVRISTPTIATPMRKKIRTIKNIITP</sequence>
<comment type="caution">
    <text evidence="2">The sequence shown here is derived from an EMBL/GenBank/DDBJ whole genome shotgun (WGS) entry which is preliminary data.</text>
</comment>
<dbReference type="Proteomes" id="UP001054902">
    <property type="component" value="Unassembled WGS sequence"/>
</dbReference>
<feature type="region of interest" description="Disordered" evidence="1">
    <location>
        <begin position="109"/>
        <end position="140"/>
    </location>
</feature>
<dbReference type="EMBL" id="BLLK01000069">
    <property type="protein sequence ID" value="GFH59995.1"/>
    <property type="molecule type" value="Genomic_DNA"/>
</dbReference>
<organism evidence="2 3">
    <name type="scientific">Chaetoceros tenuissimus</name>
    <dbReference type="NCBI Taxonomy" id="426638"/>
    <lineage>
        <taxon>Eukaryota</taxon>
        <taxon>Sar</taxon>
        <taxon>Stramenopiles</taxon>
        <taxon>Ochrophyta</taxon>
        <taxon>Bacillariophyta</taxon>
        <taxon>Coscinodiscophyceae</taxon>
        <taxon>Chaetocerotophycidae</taxon>
        <taxon>Chaetocerotales</taxon>
        <taxon>Chaetocerotaceae</taxon>
        <taxon>Chaetoceros</taxon>
    </lineage>
</organism>
<evidence type="ECO:0000313" key="2">
    <source>
        <dbReference type="EMBL" id="GFH59995.1"/>
    </source>
</evidence>
<proteinExistence type="predicted"/>
<keyword evidence="3" id="KW-1185">Reference proteome</keyword>
<reference evidence="2 3" key="1">
    <citation type="journal article" date="2021" name="Sci. Rep.">
        <title>The genome of the diatom Chaetoceros tenuissimus carries an ancient integrated fragment of an extant virus.</title>
        <authorList>
            <person name="Hongo Y."/>
            <person name="Kimura K."/>
            <person name="Takaki Y."/>
            <person name="Yoshida Y."/>
            <person name="Baba S."/>
            <person name="Kobayashi G."/>
            <person name="Nagasaki K."/>
            <person name="Hano T."/>
            <person name="Tomaru Y."/>
        </authorList>
    </citation>
    <scope>NUCLEOTIDE SEQUENCE [LARGE SCALE GENOMIC DNA]</scope>
    <source>
        <strain evidence="2 3">NIES-3715</strain>
    </source>
</reference>
<name>A0AAD3DBN0_9STRA</name>
<evidence type="ECO:0000256" key="1">
    <source>
        <dbReference type="SAM" id="MobiDB-lite"/>
    </source>
</evidence>